<dbReference type="Pfam" id="PF05649">
    <property type="entry name" value="Peptidase_M13_N"/>
    <property type="match status" value="1"/>
</dbReference>
<dbReference type="GO" id="GO:0004222">
    <property type="term" value="F:metalloendopeptidase activity"/>
    <property type="evidence" value="ECO:0007669"/>
    <property type="project" value="InterPro"/>
</dbReference>
<evidence type="ECO:0000256" key="6">
    <source>
        <dbReference type="ARBA" id="ARBA00022833"/>
    </source>
</evidence>
<keyword evidence="3" id="KW-0645">Protease</keyword>
<feature type="region of interest" description="Disordered" evidence="8">
    <location>
        <begin position="1915"/>
        <end position="1939"/>
    </location>
</feature>
<dbReference type="InterPro" id="IPR018497">
    <property type="entry name" value="Peptidase_M13_C"/>
</dbReference>
<feature type="compositionally biased region" description="Basic and acidic residues" evidence="8">
    <location>
        <begin position="122"/>
        <end position="142"/>
    </location>
</feature>
<evidence type="ECO:0000313" key="11">
    <source>
        <dbReference type="EMBL" id="KAH8021890.1"/>
    </source>
</evidence>
<evidence type="ECO:0000256" key="1">
    <source>
        <dbReference type="ARBA" id="ARBA00001947"/>
    </source>
</evidence>
<keyword evidence="6" id="KW-0862">Zinc</keyword>
<dbReference type="GO" id="GO:0005886">
    <property type="term" value="C:plasma membrane"/>
    <property type="evidence" value="ECO:0007669"/>
    <property type="project" value="TreeGrafter"/>
</dbReference>
<feature type="compositionally biased region" description="Polar residues" evidence="8">
    <location>
        <begin position="639"/>
        <end position="649"/>
    </location>
</feature>
<evidence type="ECO:0000256" key="5">
    <source>
        <dbReference type="ARBA" id="ARBA00022801"/>
    </source>
</evidence>
<keyword evidence="5" id="KW-0378">Hydrolase</keyword>
<comment type="similarity">
    <text evidence="2">Belongs to the peptidase M13 family.</text>
</comment>
<dbReference type="PANTHER" id="PTHR11733">
    <property type="entry name" value="ZINC METALLOPROTEASE FAMILY M13 NEPRILYSIN-RELATED"/>
    <property type="match status" value="1"/>
</dbReference>
<feature type="region of interest" description="Disordered" evidence="8">
    <location>
        <begin position="584"/>
        <end position="701"/>
    </location>
</feature>
<dbReference type="GO" id="GO:0046872">
    <property type="term" value="F:metal ion binding"/>
    <property type="evidence" value="ECO:0007669"/>
    <property type="project" value="UniProtKB-KW"/>
</dbReference>
<feature type="compositionally biased region" description="Polar residues" evidence="8">
    <location>
        <begin position="1033"/>
        <end position="1054"/>
    </location>
</feature>
<feature type="region of interest" description="Disordered" evidence="8">
    <location>
        <begin position="836"/>
        <end position="856"/>
    </location>
</feature>
<evidence type="ECO:0000256" key="3">
    <source>
        <dbReference type="ARBA" id="ARBA00022670"/>
    </source>
</evidence>
<reference evidence="11" key="2">
    <citation type="submission" date="2021-09" db="EMBL/GenBank/DDBJ databases">
        <authorList>
            <person name="Jia N."/>
            <person name="Wang J."/>
            <person name="Shi W."/>
            <person name="Du L."/>
            <person name="Sun Y."/>
            <person name="Zhan W."/>
            <person name="Jiang J."/>
            <person name="Wang Q."/>
            <person name="Zhang B."/>
            <person name="Ji P."/>
            <person name="Sakyi L.B."/>
            <person name="Cui X."/>
            <person name="Yuan T."/>
            <person name="Jiang B."/>
            <person name="Yang W."/>
            <person name="Lam T.T.-Y."/>
            <person name="Chang Q."/>
            <person name="Ding S."/>
            <person name="Wang X."/>
            <person name="Zhu J."/>
            <person name="Ruan X."/>
            <person name="Zhao L."/>
            <person name="Wei J."/>
            <person name="Que T."/>
            <person name="Du C."/>
            <person name="Cheng J."/>
            <person name="Dai P."/>
            <person name="Han X."/>
            <person name="Huang E."/>
            <person name="Gao Y."/>
            <person name="Liu J."/>
            <person name="Shao H."/>
            <person name="Ye R."/>
            <person name="Li L."/>
            <person name="Wei W."/>
            <person name="Wang X."/>
            <person name="Wang C."/>
            <person name="Huo Q."/>
            <person name="Li W."/>
            <person name="Guo W."/>
            <person name="Chen H."/>
            <person name="Chen S."/>
            <person name="Zhou L."/>
            <person name="Zhou L."/>
            <person name="Ni X."/>
            <person name="Tian J."/>
            <person name="Zhou Y."/>
            <person name="Sheng Y."/>
            <person name="Liu T."/>
            <person name="Pan Y."/>
            <person name="Xia L."/>
            <person name="Li J."/>
            <person name="Zhao F."/>
            <person name="Cao W."/>
        </authorList>
    </citation>
    <scope>NUCLEOTIDE SEQUENCE</scope>
    <source>
        <strain evidence="11">Rmic-2018</strain>
        <tissue evidence="11">Larvae</tissue>
    </source>
</reference>
<dbReference type="PANTHER" id="PTHR11733:SF241">
    <property type="entry name" value="GH26575P-RELATED"/>
    <property type="match status" value="1"/>
</dbReference>
<feature type="region of interest" description="Disordered" evidence="8">
    <location>
        <begin position="548"/>
        <end position="572"/>
    </location>
</feature>
<organism evidence="11 12">
    <name type="scientific">Rhipicephalus microplus</name>
    <name type="common">Cattle tick</name>
    <name type="synonym">Boophilus microplus</name>
    <dbReference type="NCBI Taxonomy" id="6941"/>
    <lineage>
        <taxon>Eukaryota</taxon>
        <taxon>Metazoa</taxon>
        <taxon>Ecdysozoa</taxon>
        <taxon>Arthropoda</taxon>
        <taxon>Chelicerata</taxon>
        <taxon>Arachnida</taxon>
        <taxon>Acari</taxon>
        <taxon>Parasitiformes</taxon>
        <taxon>Ixodida</taxon>
        <taxon>Ixodoidea</taxon>
        <taxon>Ixodidae</taxon>
        <taxon>Rhipicephalinae</taxon>
        <taxon>Rhipicephalus</taxon>
        <taxon>Boophilus</taxon>
    </lineage>
</organism>
<dbReference type="PROSITE" id="PS51885">
    <property type="entry name" value="NEPRILYSIN"/>
    <property type="match status" value="1"/>
</dbReference>
<dbReference type="InterPro" id="IPR042089">
    <property type="entry name" value="Peptidase_M13_dom_2"/>
</dbReference>
<evidence type="ECO:0000259" key="10">
    <source>
        <dbReference type="Pfam" id="PF05649"/>
    </source>
</evidence>
<evidence type="ECO:0000256" key="4">
    <source>
        <dbReference type="ARBA" id="ARBA00022723"/>
    </source>
</evidence>
<dbReference type="InterPro" id="IPR008753">
    <property type="entry name" value="Peptidase_M13_N"/>
</dbReference>
<gene>
    <name evidence="11" type="ORF">HPB51_018739</name>
</gene>
<keyword evidence="12" id="KW-1185">Reference proteome</keyword>
<dbReference type="InterPro" id="IPR000718">
    <property type="entry name" value="Peptidase_M13"/>
</dbReference>
<evidence type="ECO:0000256" key="8">
    <source>
        <dbReference type="SAM" id="MobiDB-lite"/>
    </source>
</evidence>
<evidence type="ECO:0000256" key="2">
    <source>
        <dbReference type="ARBA" id="ARBA00007357"/>
    </source>
</evidence>
<dbReference type="Gene3D" id="1.10.1380.10">
    <property type="entry name" value="Neutral endopeptidase , domain2"/>
    <property type="match status" value="1"/>
</dbReference>
<feature type="compositionally biased region" description="Low complexity" evidence="8">
    <location>
        <begin position="58"/>
        <end position="75"/>
    </location>
</feature>
<evidence type="ECO:0000256" key="7">
    <source>
        <dbReference type="ARBA" id="ARBA00023049"/>
    </source>
</evidence>
<dbReference type="VEuPathDB" id="VectorBase:LOC119187677"/>
<dbReference type="InterPro" id="IPR024079">
    <property type="entry name" value="MetalloPept_cat_dom_sf"/>
</dbReference>
<feature type="region of interest" description="Disordered" evidence="8">
    <location>
        <begin position="57"/>
        <end position="156"/>
    </location>
</feature>
<feature type="compositionally biased region" description="Low complexity" evidence="8">
    <location>
        <begin position="486"/>
        <end position="498"/>
    </location>
</feature>
<feature type="compositionally biased region" description="Polar residues" evidence="8">
    <location>
        <begin position="595"/>
        <end position="604"/>
    </location>
</feature>
<evidence type="ECO:0008006" key="13">
    <source>
        <dbReference type="Google" id="ProtNLM"/>
    </source>
</evidence>
<protein>
    <recommendedName>
        <fullName evidence="13">M13 family peptidase</fullName>
    </recommendedName>
</protein>
<keyword evidence="4" id="KW-0479">Metal-binding</keyword>
<comment type="cofactor">
    <cofactor evidence="1">
        <name>Zn(2+)</name>
        <dbReference type="ChEBI" id="CHEBI:29105"/>
    </cofactor>
</comment>
<evidence type="ECO:0000313" key="12">
    <source>
        <dbReference type="Proteomes" id="UP000821866"/>
    </source>
</evidence>
<feature type="region of interest" description="Disordered" evidence="8">
    <location>
        <begin position="193"/>
        <end position="221"/>
    </location>
</feature>
<comment type="caution">
    <text evidence="11">The sequence shown here is derived from an EMBL/GenBank/DDBJ whole genome shotgun (WGS) entry which is preliminary data.</text>
</comment>
<feature type="compositionally biased region" description="Polar residues" evidence="8">
    <location>
        <begin position="560"/>
        <end position="572"/>
    </location>
</feature>
<proteinExistence type="inferred from homology"/>
<feature type="compositionally biased region" description="Basic and acidic residues" evidence="8">
    <location>
        <begin position="671"/>
        <end position="684"/>
    </location>
</feature>
<reference evidence="11" key="1">
    <citation type="journal article" date="2020" name="Cell">
        <title>Large-Scale Comparative Analyses of Tick Genomes Elucidate Their Genetic Diversity and Vector Capacities.</title>
        <authorList>
            <consortium name="Tick Genome and Microbiome Consortium (TIGMIC)"/>
            <person name="Jia N."/>
            <person name="Wang J."/>
            <person name="Shi W."/>
            <person name="Du L."/>
            <person name="Sun Y."/>
            <person name="Zhan W."/>
            <person name="Jiang J.F."/>
            <person name="Wang Q."/>
            <person name="Zhang B."/>
            <person name="Ji P."/>
            <person name="Bell-Sakyi L."/>
            <person name="Cui X.M."/>
            <person name="Yuan T.T."/>
            <person name="Jiang B.G."/>
            <person name="Yang W.F."/>
            <person name="Lam T.T."/>
            <person name="Chang Q.C."/>
            <person name="Ding S.J."/>
            <person name="Wang X.J."/>
            <person name="Zhu J.G."/>
            <person name="Ruan X.D."/>
            <person name="Zhao L."/>
            <person name="Wei J.T."/>
            <person name="Ye R.Z."/>
            <person name="Que T.C."/>
            <person name="Du C.H."/>
            <person name="Zhou Y.H."/>
            <person name="Cheng J.X."/>
            <person name="Dai P.F."/>
            <person name="Guo W.B."/>
            <person name="Han X.H."/>
            <person name="Huang E.J."/>
            <person name="Li L.F."/>
            <person name="Wei W."/>
            <person name="Gao Y.C."/>
            <person name="Liu J.Z."/>
            <person name="Shao H.Z."/>
            <person name="Wang X."/>
            <person name="Wang C.C."/>
            <person name="Yang T.C."/>
            <person name="Huo Q.B."/>
            <person name="Li W."/>
            <person name="Chen H.Y."/>
            <person name="Chen S.E."/>
            <person name="Zhou L.G."/>
            <person name="Ni X.B."/>
            <person name="Tian J.H."/>
            <person name="Sheng Y."/>
            <person name="Liu T."/>
            <person name="Pan Y.S."/>
            <person name="Xia L.Y."/>
            <person name="Li J."/>
            <person name="Zhao F."/>
            <person name="Cao W.C."/>
        </authorList>
    </citation>
    <scope>NUCLEOTIDE SEQUENCE</scope>
    <source>
        <strain evidence="11">Rmic-2018</strain>
    </source>
</reference>
<feature type="compositionally biased region" description="Polar residues" evidence="8">
    <location>
        <begin position="844"/>
        <end position="853"/>
    </location>
</feature>
<dbReference type="EMBL" id="JABSTU010000009">
    <property type="protein sequence ID" value="KAH8021890.1"/>
    <property type="molecule type" value="Genomic_DNA"/>
</dbReference>
<dbReference type="SUPFAM" id="SSF55486">
    <property type="entry name" value="Metalloproteases ('zincins'), catalytic domain"/>
    <property type="match status" value="1"/>
</dbReference>
<dbReference type="Proteomes" id="UP000821866">
    <property type="component" value="Chromosome 7"/>
</dbReference>
<dbReference type="Pfam" id="PF01431">
    <property type="entry name" value="Peptidase_M13"/>
    <property type="match status" value="1"/>
</dbReference>
<sequence>MSGARPKPRSRTSGRDEELLRSLHAALSTHKPDNAMVDRETRFRIIKVEPKWRVTREVPTTKVASPSSTPSAAVVHASLQKSRLGSRNKRRSSPVLRSPRSDEAANTSAARRGTNVVTGKESAARRDESKREDEGNAAEEARNAATRSGKLVRPFSENRDEYGIQLDSPSLFPPPTFDVPRLSVEIAIPSLRKESADPSIGQAPPEDSLAPMPRKSPRKTKVALRSNLSVSRHNVENMNSAELSSLDLAVPQPRKRTGSLAVPDVAGPSQSHAAGLALESSRYSMQDLGTARMPVALPKRSGRIGGPSVTALTRPSEAVSHASHRIAYPPAQLSGVGGAVATSDTSTSAQRALRSDVEGTSHLQQTLESGVPKPWHTMSGACFSPCLASPKISEAESSEKLLCAAVDTTKTLPTKKDSFFVTAPLTSFSGCSLDDTSPRHSRLPSGPNVVSRAVGAKRGSRLPSRADPSDTFQSVVDERKLLPQTVRRPSSNRRSVPSTADVSRGAAHQANDSSGETLFYSASSADLPRTTTTRECFVSMLSEDACLQRGAPQKRRSPSKGGQQSSSAQVPQSTVLNNDLLSNGATLNKVHGPTKLQTQTSNAGRNDRRSLPSVAVQTIDSGRRTTLPATRPAVVMTDMSKTSLQSGRTDPTDDKGNKQSFSLDAGALQITEKRTVEKPKKDGESAVEVSKSNRGDAPTDSVYYTATELRHTDQRRSSESKQVRGEAAFEVTMKQNTTSRQNATSPLPGMLYKFINAMKAELPGAGKTPSSSPGESWTLHGASTKLDHRHNALFDKAVIGPLCIYRSASEQQYQHDKRHTSLMPGQMERPYSRNGDAYAEKAAASTSTNSLSRNENRPECVNMARGGRLVEELHPLDTEGSYSLFPIPPISRGRETDTDLILSAAENIRGRKLGIGPRAIVRCGAPSEVPHSTCNSRSSILSLARSLASPVSHDSIRLLMFSRPSRARFADGKRAPFTGDPMFPSMVVLPPTPPHTCLPSDPSFRTARSYSVPNFVASRPLALRARSLSDSMIVNPSSSTSQDANVRRTSTRSPSDGVLRKTVELAKERQLPKVAPKKKRPRRTLMVKPTAAVTNVVAQYPRDTTARVSTAGSPGATGIEVSMTSRSHARELCLSMLAMTVAVLGLVLLARSAGNLSRVAIPNFDANAPTGNLSGRAANETANVQTTTTLPVAALPMVCNLSRCLEEGTHIAGLLSWDSDPCVDFYEFACSVWVQERAASASIMGGASASIIEDMERDLEQMVPRLLAAVRSPELSPLRRLHATCNNVNAINAAGWAPLADLLRLCGLPDWPYEQPATVSPWKAAARALQYTGAEAFVSLEVMPHPLRGNRTVCALDRPMLVLRSSDLSAQDVHWLEDAADAVMTAFRERPRHLARESVAMAVQIARLAYSRDALSDVRLYRVVHLGPFPQLLEFLSTLFKNISSVHASTEVLLRAEGFLRDLLDLADEHKNRALLNYVGLLVAAHGSAFLPDAVGLQAVHARVLLPHEPAGGYVPRERLCARQVASTMPFLFFYAVRLLFGGEATVRALTSALEMVRRHLVRHLEKLALADYSTRVQLVDIAKETSFHVLGPPGLSNESYLLAHARALPTAGDDEPLLWFARVTAHVTQLRLMRLSRYVWRGGAFDRDCSSDLQMNAVFVPPLFLNASDMLDRSLLALQMPHLGARFVRCLLVMLLAGVSNRGNRELVTRGWWSDASKSALGALRRCLARAAGPDDDADNGDAPARAEKAPLSSVAEALAVPPALDAFTEGLRALAGPGLDFRLPRVEGLAPAQLFFDYYALSRCRRERFVGRGGGGSAADEVNGPLRQSTAFHAAFECARGRPMNRAAPSGECGRSGWNHVQYENTVPLFCTGIRSEDFKLDGCALAISDFSVAPADWRVVGWWNSLCSDRGETRAGPPTGRSPGLPAQRGSSQAVRVRPENVSRMHDGWSAAAGRYFAACPENVEKDEPRIRLRLCLREGEGEKKTVVRDSALRPWCPDDAQSPAAVRCT</sequence>
<feature type="region of interest" description="Disordered" evidence="8">
    <location>
        <begin position="431"/>
        <end position="513"/>
    </location>
</feature>
<accession>A0A9J6DIM1</accession>
<evidence type="ECO:0000259" key="9">
    <source>
        <dbReference type="Pfam" id="PF01431"/>
    </source>
</evidence>
<feature type="domain" description="Peptidase M13 C-terminal" evidence="9">
    <location>
        <begin position="1709"/>
        <end position="1849"/>
    </location>
</feature>
<dbReference type="GO" id="GO:0016485">
    <property type="term" value="P:protein processing"/>
    <property type="evidence" value="ECO:0007669"/>
    <property type="project" value="TreeGrafter"/>
</dbReference>
<keyword evidence="7" id="KW-0482">Metalloprotease</keyword>
<feature type="region of interest" description="Disordered" evidence="8">
    <location>
        <begin position="1033"/>
        <end position="1058"/>
    </location>
</feature>
<name>A0A9J6DIM1_RHIMP</name>
<dbReference type="Gene3D" id="3.40.390.10">
    <property type="entry name" value="Collagenase (Catalytic Domain)"/>
    <property type="match status" value="1"/>
</dbReference>
<feature type="domain" description="Peptidase M13 N-terminal" evidence="10">
    <location>
        <begin position="1221"/>
        <end position="1581"/>
    </location>
</feature>